<dbReference type="SUPFAM" id="SSF52058">
    <property type="entry name" value="L domain-like"/>
    <property type="match status" value="1"/>
</dbReference>
<dbReference type="PANTHER" id="PTHR45973">
    <property type="entry name" value="PROTEIN PHOSPHATASE 1 REGULATORY SUBUNIT SDS22-RELATED"/>
    <property type="match status" value="1"/>
</dbReference>
<reference evidence="5" key="1">
    <citation type="journal article" date="2010" name="Genome Biol.">
        <title>Genome sequence of the necrotrophic plant pathogen Pythium ultimum reveals original pathogenicity mechanisms and effector repertoire.</title>
        <authorList>
            <person name="Levesque C.A."/>
            <person name="Brouwer H."/>
            <person name="Cano L."/>
            <person name="Hamilton J.P."/>
            <person name="Holt C."/>
            <person name="Huitema E."/>
            <person name="Raffaele S."/>
            <person name="Robideau G.P."/>
            <person name="Thines M."/>
            <person name="Win J."/>
            <person name="Zerillo M.M."/>
            <person name="Beakes G.W."/>
            <person name="Boore J.L."/>
            <person name="Busam D."/>
            <person name="Dumas B."/>
            <person name="Ferriera S."/>
            <person name="Fuerstenberg S.I."/>
            <person name="Gachon C.M."/>
            <person name="Gaulin E."/>
            <person name="Govers F."/>
            <person name="Grenville-Briggs L."/>
            <person name="Horner N."/>
            <person name="Hostetler J."/>
            <person name="Jiang R.H."/>
            <person name="Johnson J."/>
            <person name="Krajaejun T."/>
            <person name="Lin H."/>
            <person name="Meijer H.J."/>
            <person name="Moore B."/>
            <person name="Morris P."/>
            <person name="Phuntmart V."/>
            <person name="Puiu D."/>
            <person name="Shetty J."/>
            <person name="Stajich J.E."/>
            <person name="Tripathy S."/>
            <person name="Wawra S."/>
            <person name="van West P."/>
            <person name="Whitty B.R."/>
            <person name="Coutinho P.M."/>
            <person name="Henrissat B."/>
            <person name="Martin F."/>
            <person name="Thomas P.D."/>
            <person name="Tyler B.M."/>
            <person name="De Vries R.P."/>
            <person name="Kamoun S."/>
            <person name="Yandell M."/>
            <person name="Tisserat N."/>
            <person name="Buell C.R."/>
        </authorList>
    </citation>
    <scope>NUCLEOTIDE SEQUENCE</scope>
    <source>
        <strain evidence="5">DAOM:BR144</strain>
    </source>
</reference>
<dbReference type="EMBL" id="GL376620">
    <property type="status" value="NOT_ANNOTATED_CDS"/>
    <property type="molecule type" value="Genomic_DNA"/>
</dbReference>
<dbReference type="InterPro" id="IPR050576">
    <property type="entry name" value="Cilia_flagella_integrity"/>
</dbReference>
<keyword evidence="5" id="KW-1185">Reference proteome</keyword>
<dbReference type="HOGENOM" id="CLU_017115_0_0_1"/>
<reference evidence="4" key="3">
    <citation type="submission" date="2015-02" db="UniProtKB">
        <authorList>
            <consortium name="EnsemblProtists"/>
        </authorList>
    </citation>
    <scope>IDENTIFICATION</scope>
    <source>
        <strain evidence="4">DAOM BR144</strain>
    </source>
</reference>
<name>K3W6L6_GLOUD</name>
<dbReference type="PANTHER" id="PTHR45973:SF8">
    <property type="entry name" value="LEUCINE-RICH REPEAT-CONTAINING PROTEIN 49"/>
    <property type="match status" value="1"/>
</dbReference>
<dbReference type="Pfam" id="PF14580">
    <property type="entry name" value="LRR_9"/>
    <property type="match status" value="1"/>
</dbReference>
<dbReference type="SMART" id="SM00365">
    <property type="entry name" value="LRR_SD22"/>
    <property type="match status" value="5"/>
</dbReference>
<evidence type="ECO:0000256" key="3">
    <source>
        <dbReference type="SAM" id="MobiDB-lite"/>
    </source>
</evidence>
<keyword evidence="2" id="KW-0677">Repeat</keyword>
<sequence length="572" mass="64720">MQLYFAETTEIPGVPIVYRNQKSKASNPERLNLDRRNLPVIPLLEGEQMLRLLNLQNNSIRKIENLLGLPNLIFLDLYNNRVEKLENFNVVPNLRVLMLGKNRLQRIENLECLKKLDASGSNDIEIMQNLNELKELRVLNLGGNKIAALENIEKLTLLTELNLRRNQIERIGTIGKLPSLQRLFLSNNKIEALETLDPLLQVTSISELRLDGNIVCESNQSEYRCRMIRNFPALKHLDMKHLNDTERKEAVAFYSRARAASKERDDLEEAHRAHAILCARTLWERREKVVKHSATTKTFKDISLATSWGARSSSKHQLVAPTSPEEREIKPTSREDSTIHNNNTGFSEIEVRGEYRVLVINGDALEVLESAKVHMLVNAITFRYIHIDRVIAAATSSTGSNLKLFGRLRRLNFTHNDIQAFDQLLWLASLGTKAEEIFISGNPVCSKSLLKRFVGARISNVLRLNGEEISTTDRHVGKQLFPKAGRQKTLEFAPEQVVKAKEKDALVKPTRLGACSTTSLIVGEIFAAANDIDRKAAVLEDAWQGLLTAIVRETLQDIERRDSFMSGCLEGL</sequence>
<dbReference type="VEuPathDB" id="FungiDB:PYU1_G000607"/>
<dbReference type="OMA" id="MVANDMK"/>
<dbReference type="eggNOG" id="KOG0531">
    <property type="taxonomic scope" value="Eukaryota"/>
</dbReference>
<dbReference type="Proteomes" id="UP000019132">
    <property type="component" value="Unassembled WGS sequence"/>
</dbReference>
<reference evidence="5" key="2">
    <citation type="submission" date="2010-04" db="EMBL/GenBank/DDBJ databases">
        <authorList>
            <person name="Buell R."/>
            <person name="Hamilton J."/>
            <person name="Hostetler J."/>
        </authorList>
    </citation>
    <scope>NUCLEOTIDE SEQUENCE [LARGE SCALE GENOMIC DNA]</scope>
    <source>
        <strain evidence="5">DAOM:BR144</strain>
    </source>
</reference>
<dbReference type="InterPro" id="IPR032675">
    <property type="entry name" value="LRR_dom_sf"/>
</dbReference>
<dbReference type="Gene3D" id="3.80.10.10">
    <property type="entry name" value="Ribonuclease Inhibitor"/>
    <property type="match status" value="3"/>
</dbReference>
<dbReference type="Pfam" id="PF12799">
    <property type="entry name" value="LRR_4"/>
    <property type="match status" value="1"/>
</dbReference>
<dbReference type="PROSITE" id="PS51450">
    <property type="entry name" value="LRR"/>
    <property type="match status" value="6"/>
</dbReference>
<dbReference type="InterPro" id="IPR001611">
    <property type="entry name" value="Leu-rich_rpt"/>
</dbReference>
<evidence type="ECO:0000256" key="2">
    <source>
        <dbReference type="ARBA" id="ARBA00022737"/>
    </source>
</evidence>
<accession>K3W6L6</accession>
<evidence type="ECO:0000313" key="4">
    <source>
        <dbReference type="EnsemblProtists" id="PYU1_T000607"/>
    </source>
</evidence>
<feature type="compositionally biased region" description="Basic and acidic residues" evidence="3">
    <location>
        <begin position="324"/>
        <end position="338"/>
    </location>
</feature>
<organism evidence="4 5">
    <name type="scientific">Globisporangium ultimum (strain ATCC 200006 / CBS 805.95 / DAOM BR144)</name>
    <name type="common">Pythium ultimum</name>
    <dbReference type="NCBI Taxonomy" id="431595"/>
    <lineage>
        <taxon>Eukaryota</taxon>
        <taxon>Sar</taxon>
        <taxon>Stramenopiles</taxon>
        <taxon>Oomycota</taxon>
        <taxon>Peronosporomycetes</taxon>
        <taxon>Pythiales</taxon>
        <taxon>Pythiaceae</taxon>
        <taxon>Globisporangium</taxon>
    </lineage>
</organism>
<proteinExistence type="predicted"/>
<dbReference type="STRING" id="431595.K3W6L6"/>
<dbReference type="InterPro" id="IPR025875">
    <property type="entry name" value="Leu-rich_rpt_4"/>
</dbReference>
<dbReference type="EnsemblProtists" id="PYU1_T000607">
    <property type="protein sequence ID" value="PYU1_T000607"/>
    <property type="gene ID" value="PYU1_G000607"/>
</dbReference>
<evidence type="ECO:0000256" key="1">
    <source>
        <dbReference type="ARBA" id="ARBA00022614"/>
    </source>
</evidence>
<dbReference type="InterPro" id="IPR003591">
    <property type="entry name" value="Leu-rich_rpt_typical-subtyp"/>
</dbReference>
<dbReference type="AlphaFoldDB" id="K3W6L6"/>
<evidence type="ECO:0008006" key="6">
    <source>
        <dbReference type="Google" id="ProtNLM"/>
    </source>
</evidence>
<dbReference type="SMART" id="SM00369">
    <property type="entry name" value="LRR_TYP"/>
    <property type="match status" value="6"/>
</dbReference>
<keyword evidence="1" id="KW-0433">Leucine-rich repeat</keyword>
<dbReference type="InParanoid" id="K3W6L6"/>
<feature type="region of interest" description="Disordered" evidence="3">
    <location>
        <begin position="314"/>
        <end position="343"/>
    </location>
</feature>
<protein>
    <recommendedName>
        <fullName evidence="6">Protein phosphatase 1 regulatory subunit 7</fullName>
    </recommendedName>
</protein>
<evidence type="ECO:0000313" key="5">
    <source>
        <dbReference type="Proteomes" id="UP000019132"/>
    </source>
</evidence>